<dbReference type="CDD" id="cd07938">
    <property type="entry name" value="DRE_TIM_HMGL"/>
    <property type="match status" value="1"/>
</dbReference>
<keyword evidence="5" id="KW-1185">Reference proteome</keyword>
<dbReference type="Pfam" id="PF00682">
    <property type="entry name" value="HMGL-like"/>
    <property type="match status" value="1"/>
</dbReference>
<evidence type="ECO:0000256" key="1">
    <source>
        <dbReference type="ARBA" id="ARBA00022723"/>
    </source>
</evidence>
<sequence>MNIPKNVEIIEVCPRDGFQNVKDFIKTEDKIEIIKKLVDVGYKKIEITSFVNPKWIPQMVDAADVVAEIKNYTRGKDVGLMGLIPNKRGAANAECTGIDWISYVVSVSEKHNMANVNRTVEQSMAEFEEIVGDKKGMKVRLGIATALGCPFGEEIKTEKIISMAEKGLKLGADSILIADTVGLGNPVLVDRVLGEMKKYIDMDKICMHLHDTRGLSLAHTLVAMNHGVKVFESAAGGLGGCPFAPGASGNCATEDLANMLMGMGVDINLNIEELNKAVDLIKQKVNSPIVSHMNSLCKK</sequence>
<dbReference type="Proteomes" id="UP000779508">
    <property type="component" value="Unassembled WGS sequence"/>
</dbReference>
<evidence type="ECO:0000313" key="5">
    <source>
        <dbReference type="Proteomes" id="UP000779508"/>
    </source>
</evidence>
<keyword evidence="1" id="KW-0479">Metal-binding</keyword>
<name>A0ABS6G0S9_9FIRM</name>
<evidence type="ECO:0000256" key="2">
    <source>
        <dbReference type="ARBA" id="ARBA00023239"/>
    </source>
</evidence>
<dbReference type="InterPro" id="IPR043594">
    <property type="entry name" value="HMGL"/>
</dbReference>
<evidence type="ECO:0000313" key="4">
    <source>
        <dbReference type="EMBL" id="MBU5675238.1"/>
    </source>
</evidence>
<gene>
    <name evidence="4" type="ORF">KQI88_02250</name>
</gene>
<dbReference type="GO" id="GO:0016829">
    <property type="term" value="F:lyase activity"/>
    <property type="evidence" value="ECO:0007669"/>
    <property type="project" value="UniProtKB-KW"/>
</dbReference>
<comment type="caution">
    <text evidence="4">The sequence shown here is derived from an EMBL/GenBank/DDBJ whole genome shotgun (WGS) entry which is preliminary data.</text>
</comment>
<dbReference type="NCBIfam" id="NF004283">
    <property type="entry name" value="PRK05692.1"/>
    <property type="match status" value="1"/>
</dbReference>
<accession>A0ABS6G0S9</accession>
<feature type="domain" description="Pyruvate carboxyltransferase" evidence="3">
    <location>
        <begin position="7"/>
        <end position="275"/>
    </location>
</feature>
<proteinExistence type="predicted"/>
<keyword evidence="2 4" id="KW-0456">Lyase</keyword>
<dbReference type="PROSITE" id="PS50991">
    <property type="entry name" value="PYR_CT"/>
    <property type="match status" value="1"/>
</dbReference>
<evidence type="ECO:0000259" key="3">
    <source>
        <dbReference type="PROSITE" id="PS50991"/>
    </source>
</evidence>
<protein>
    <submittedName>
        <fullName evidence="4">Hydroxymethylglutaryl-CoA lyase</fullName>
    </submittedName>
</protein>
<dbReference type="EMBL" id="JAHLQK010000001">
    <property type="protein sequence ID" value="MBU5675238.1"/>
    <property type="molecule type" value="Genomic_DNA"/>
</dbReference>
<dbReference type="PANTHER" id="PTHR42738">
    <property type="entry name" value="HYDROXYMETHYLGLUTARYL-COA LYASE"/>
    <property type="match status" value="1"/>
</dbReference>
<organism evidence="4 5">
    <name type="scientific">Alkaliphilus flagellatus</name>
    <dbReference type="NCBI Taxonomy" id="2841507"/>
    <lineage>
        <taxon>Bacteria</taxon>
        <taxon>Bacillati</taxon>
        <taxon>Bacillota</taxon>
        <taxon>Clostridia</taxon>
        <taxon>Peptostreptococcales</taxon>
        <taxon>Natronincolaceae</taxon>
        <taxon>Alkaliphilus</taxon>
    </lineage>
</organism>
<reference evidence="4 5" key="1">
    <citation type="submission" date="2021-06" db="EMBL/GenBank/DDBJ databases">
        <authorList>
            <person name="Sun Q."/>
            <person name="Li D."/>
        </authorList>
    </citation>
    <scope>NUCLEOTIDE SEQUENCE [LARGE SCALE GENOMIC DNA]</scope>
    <source>
        <strain evidence="4 5">MSJ-5</strain>
    </source>
</reference>
<dbReference type="PANTHER" id="PTHR42738:SF7">
    <property type="entry name" value="HYDROXYMETHYLGLUTARYL-COA LYASE"/>
    <property type="match status" value="1"/>
</dbReference>
<dbReference type="InterPro" id="IPR000891">
    <property type="entry name" value="PYR_CT"/>
</dbReference>
<dbReference type="RefSeq" id="WP_216414733.1">
    <property type="nucleotide sequence ID" value="NZ_JAHLQK010000001.1"/>
</dbReference>